<accession>A0ACC0WXG1</accession>
<organism evidence="1 2">
    <name type="scientific">Peronosclerospora sorghi</name>
    <dbReference type="NCBI Taxonomy" id="230839"/>
    <lineage>
        <taxon>Eukaryota</taxon>
        <taxon>Sar</taxon>
        <taxon>Stramenopiles</taxon>
        <taxon>Oomycota</taxon>
        <taxon>Peronosporomycetes</taxon>
        <taxon>Peronosporales</taxon>
        <taxon>Peronosporaceae</taxon>
        <taxon>Peronosclerospora</taxon>
    </lineage>
</organism>
<evidence type="ECO:0000313" key="1">
    <source>
        <dbReference type="EMBL" id="KAI9923267.1"/>
    </source>
</evidence>
<name>A0ACC0WXG1_9STRA</name>
<keyword evidence="2" id="KW-1185">Reference proteome</keyword>
<dbReference type="EMBL" id="CM047580">
    <property type="protein sequence ID" value="KAI9923267.1"/>
    <property type="molecule type" value="Genomic_DNA"/>
</dbReference>
<protein>
    <submittedName>
        <fullName evidence="1">Uncharacterized protein</fullName>
    </submittedName>
</protein>
<proteinExistence type="predicted"/>
<comment type="caution">
    <text evidence="1">The sequence shown here is derived from an EMBL/GenBank/DDBJ whole genome shotgun (WGS) entry which is preliminary data.</text>
</comment>
<dbReference type="Proteomes" id="UP001163321">
    <property type="component" value="Chromosome 1"/>
</dbReference>
<sequence>MTNLTFAKWSLRYDAAGDSGRWSIEDLRLHFGERTVSSMNVSSDDTLTIHDWSYLGVPVCRAEDDLNTPSTFS</sequence>
<gene>
    <name evidence="1" type="ORF">PsorP6_002732</name>
</gene>
<evidence type="ECO:0000313" key="2">
    <source>
        <dbReference type="Proteomes" id="UP001163321"/>
    </source>
</evidence>
<reference evidence="1 2" key="1">
    <citation type="journal article" date="2022" name="bioRxiv">
        <title>The genome of the oomycete Peronosclerospora sorghi, a cosmopolitan pathogen of maize and sorghum, is inflated with dispersed pseudogenes.</title>
        <authorList>
            <person name="Fletcher K."/>
            <person name="Martin F."/>
            <person name="Isakeit T."/>
            <person name="Cavanaugh K."/>
            <person name="Magill C."/>
            <person name="Michelmore R."/>
        </authorList>
    </citation>
    <scope>NUCLEOTIDE SEQUENCE [LARGE SCALE GENOMIC DNA]</scope>
    <source>
        <strain evidence="1">P6</strain>
    </source>
</reference>